<evidence type="ECO:0000313" key="3">
    <source>
        <dbReference type="Proteomes" id="UP000696280"/>
    </source>
</evidence>
<proteinExistence type="predicted"/>
<accession>A0A9N9KZV1</accession>
<feature type="compositionally biased region" description="Basic residues" evidence="1">
    <location>
        <begin position="29"/>
        <end position="40"/>
    </location>
</feature>
<protein>
    <submittedName>
        <fullName evidence="2">Uncharacterized protein</fullName>
    </submittedName>
</protein>
<dbReference type="Proteomes" id="UP000696280">
    <property type="component" value="Unassembled WGS sequence"/>
</dbReference>
<keyword evidence="3" id="KW-1185">Reference proteome</keyword>
<gene>
    <name evidence="2" type="ORF">HYFRA_00011625</name>
</gene>
<organism evidence="2 3">
    <name type="scientific">Hymenoscyphus fraxineus</name>
    <dbReference type="NCBI Taxonomy" id="746836"/>
    <lineage>
        <taxon>Eukaryota</taxon>
        <taxon>Fungi</taxon>
        <taxon>Dikarya</taxon>
        <taxon>Ascomycota</taxon>
        <taxon>Pezizomycotina</taxon>
        <taxon>Leotiomycetes</taxon>
        <taxon>Helotiales</taxon>
        <taxon>Helotiaceae</taxon>
        <taxon>Hymenoscyphus</taxon>
    </lineage>
</organism>
<dbReference type="EMBL" id="CAJVRL010000066">
    <property type="protein sequence ID" value="CAG8955758.1"/>
    <property type="molecule type" value="Genomic_DNA"/>
</dbReference>
<evidence type="ECO:0000256" key="1">
    <source>
        <dbReference type="SAM" id="MobiDB-lite"/>
    </source>
</evidence>
<dbReference type="AlphaFoldDB" id="A0A9N9KZV1"/>
<reference evidence="2" key="1">
    <citation type="submission" date="2021-07" db="EMBL/GenBank/DDBJ databases">
        <authorList>
            <person name="Durling M."/>
        </authorList>
    </citation>
    <scope>NUCLEOTIDE SEQUENCE</scope>
</reference>
<feature type="region of interest" description="Disordered" evidence="1">
    <location>
        <begin position="1"/>
        <end position="40"/>
    </location>
</feature>
<name>A0A9N9KZV1_9HELO</name>
<comment type="caution">
    <text evidence="2">The sequence shown here is derived from an EMBL/GenBank/DDBJ whole genome shotgun (WGS) entry which is preliminary data.</text>
</comment>
<evidence type="ECO:0000313" key="2">
    <source>
        <dbReference type="EMBL" id="CAG8955758.1"/>
    </source>
</evidence>
<sequence length="40" mass="4781">MREEAERQRSDENSPRTHDPSEKGQSRRKECKHTRQQQGS</sequence>
<feature type="compositionally biased region" description="Basic and acidic residues" evidence="1">
    <location>
        <begin position="1"/>
        <end position="28"/>
    </location>
</feature>